<sequence length="154" mass="17759">MKVGRAFQILAVRIRKEDAKRFVHVHGILKAVVLLPKKKDIENLIKGLAMIWKTDNLNHLQVKQKNRRLKQLNFGQSGPTDARRREKTSRLFTLPATTRFASFVSERRVFSNKVAQRYAFSDARSIFSLQCGIESRRMNSNNVWMALENACTLA</sequence>
<reference evidence="1" key="1">
    <citation type="submission" date="2022-03" db="EMBL/GenBank/DDBJ databases">
        <authorList>
            <person name="Lindestad O."/>
        </authorList>
    </citation>
    <scope>NUCLEOTIDE SEQUENCE</scope>
</reference>
<proteinExistence type="predicted"/>
<comment type="caution">
    <text evidence="1">The sequence shown here is derived from an EMBL/GenBank/DDBJ whole genome shotgun (WGS) entry which is preliminary data.</text>
</comment>
<protein>
    <submittedName>
        <fullName evidence="1">Jg27553 protein</fullName>
    </submittedName>
</protein>
<evidence type="ECO:0000313" key="2">
    <source>
        <dbReference type="Proteomes" id="UP000838756"/>
    </source>
</evidence>
<dbReference type="AlphaFoldDB" id="A0A8S4SJE5"/>
<dbReference type="OrthoDB" id="6765072at2759"/>
<gene>
    <name evidence="1" type="primary">jg27553</name>
    <name evidence="1" type="ORF">PAEG_LOCUS25925</name>
</gene>
<dbReference type="EMBL" id="CAKXAJ010026350">
    <property type="protein sequence ID" value="CAH2267370.1"/>
    <property type="molecule type" value="Genomic_DNA"/>
</dbReference>
<name>A0A8S4SJE5_9NEOP</name>
<evidence type="ECO:0000313" key="1">
    <source>
        <dbReference type="EMBL" id="CAH2267370.1"/>
    </source>
</evidence>
<accession>A0A8S4SJE5</accession>
<dbReference type="Proteomes" id="UP000838756">
    <property type="component" value="Unassembled WGS sequence"/>
</dbReference>
<organism evidence="1 2">
    <name type="scientific">Pararge aegeria aegeria</name>
    <dbReference type="NCBI Taxonomy" id="348720"/>
    <lineage>
        <taxon>Eukaryota</taxon>
        <taxon>Metazoa</taxon>
        <taxon>Ecdysozoa</taxon>
        <taxon>Arthropoda</taxon>
        <taxon>Hexapoda</taxon>
        <taxon>Insecta</taxon>
        <taxon>Pterygota</taxon>
        <taxon>Neoptera</taxon>
        <taxon>Endopterygota</taxon>
        <taxon>Lepidoptera</taxon>
        <taxon>Glossata</taxon>
        <taxon>Ditrysia</taxon>
        <taxon>Papilionoidea</taxon>
        <taxon>Nymphalidae</taxon>
        <taxon>Satyrinae</taxon>
        <taxon>Satyrini</taxon>
        <taxon>Parargina</taxon>
        <taxon>Pararge</taxon>
    </lineage>
</organism>
<keyword evidence="2" id="KW-1185">Reference proteome</keyword>